<comment type="caution">
    <text evidence="1">The sequence shown here is derived from an EMBL/GenBank/DDBJ whole genome shotgun (WGS) entry which is preliminary data.</text>
</comment>
<sequence length="101" mass="11586">MDLIDGTGFVMKAVHFLIEEHYMQHGVIPNIVLVTPKQYHLLEKAFKFQNCFCKDPQGRAKRYMTYTVAGKVVRMVMEGDEYSKAGQQIKAGNDLFKGRNN</sequence>
<accession>A0A0F9WGN6</accession>
<proteinExistence type="predicted"/>
<organism evidence="1">
    <name type="scientific">marine sediment metagenome</name>
    <dbReference type="NCBI Taxonomy" id="412755"/>
    <lineage>
        <taxon>unclassified sequences</taxon>
        <taxon>metagenomes</taxon>
        <taxon>ecological metagenomes</taxon>
    </lineage>
</organism>
<name>A0A0F9WGN6_9ZZZZ</name>
<reference evidence="1" key="1">
    <citation type="journal article" date="2015" name="Nature">
        <title>Complex archaea that bridge the gap between prokaryotes and eukaryotes.</title>
        <authorList>
            <person name="Spang A."/>
            <person name="Saw J.H."/>
            <person name="Jorgensen S.L."/>
            <person name="Zaremba-Niedzwiedzka K."/>
            <person name="Martijn J."/>
            <person name="Lind A.E."/>
            <person name="van Eijk R."/>
            <person name="Schleper C."/>
            <person name="Guy L."/>
            <person name="Ettema T.J."/>
        </authorList>
    </citation>
    <scope>NUCLEOTIDE SEQUENCE</scope>
</reference>
<dbReference type="EMBL" id="LAZR01000277">
    <property type="protein sequence ID" value="KKN77533.1"/>
    <property type="molecule type" value="Genomic_DNA"/>
</dbReference>
<dbReference type="AlphaFoldDB" id="A0A0F9WGN6"/>
<evidence type="ECO:0000313" key="1">
    <source>
        <dbReference type="EMBL" id="KKN77533.1"/>
    </source>
</evidence>
<protein>
    <submittedName>
        <fullName evidence="1">Uncharacterized protein</fullName>
    </submittedName>
</protein>
<gene>
    <name evidence="1" type="ORF">LCGC14_0359480</name>
</gene>